<dbReference type="AlphaFoldDB" id="A0AAV1VF44"/>
<dbReference type="Proteomes" id="UP001162060">
    <property type="component" value="Unassembled WGS sequence"/>
</dbReference>
<name>A0AAV1VF44_9STRA</name>
<accession>A0AAV1VF44</accession>
<sequence length="80" mass="8435">MVNKSMSCAVKAAGNADARLRSASAEEAEDFYAAGYNPTASSSSRPAAGTAVGSRCRAPRDLEKYELEHIYSGESDEDAD</sequence>
<protein>
    <submittedName>
        <fullName evidence="2">Uncharacterized protein</fullName>
    </submittedName>
</protein>
<dbReference type="EMBL" id="CAKLBY020000310">
    <property type="protein sequence ID" value="CAK7944733.1"/>
    <property type="molecule type" value="Genomic_DNA"/>
</dbReference>
<evidence type="ECO:0000313" key="2">
    <source>
        <dbReference type="EMBL" id="CAK7944733.1"/>
    </source>
</evidence>
<evidence type="ECO:0000256" key="1">
    <source>
        <dbReference type="SAM" id="MobiDB-lite"/>
    </source>
</evidence>
<reference evidence="2" key="1">
    <citation type="submission" date="2024-01" db="EMBL/GenBank/DDBJ databases">
        <authorList>
            <person name="Webb A."/>
        </authorList>
    </citation>
    <scope>NUCLEOTIDE SEQUENCE</scope>
    <source>
        <strain evidence="2">Pm1</strain>
    </source>
</reference>
<organism evidence="2 3">
    <name type="scientific">Peronospora matthiolae</name>
    <dbReference type="NCBI Taxonomy" id="2874970"/>
    <lineage>
        <taxon>Eukaryota</taxon>
        <taxon>Sar</taxon>
        <taxon>Stramenopiles</taxon>
        <taxon>Oomycota</taxon>
        <taxon>Peronosporomycetes</taxon>
        <taxon>Peronosporales</taxon>
        <taxon>Peronosporaceae</taxon>
        <taxon>Peronospora</taxon>
    </lineage>
</organism>
<feature type="region of interest" description="Disordered" evidence="1">
    <location>
        <begin position="36"/>
        <end position="58"/>
    </location>
</feature>
<evidence type="ECO:0000313" key="3">
    <source>
        <dbReference type="Proteomes" id="UP001162060"/>
    </source>
</evidence>
<comment type="caution">
    <text evidence="2">The sequence shown here is derived from an EMBL/GenBank/DDBJ whole genome shotgun (WGS) entry which is preliminary data.</text>
</comment>
<gene>
    <name evidence="2" type="ORF">PM001_LOCUS29883</name>
</gene>
<proteinExistence type="predicted"/>